<feature type="compositionally biased region" description="Low complexity" evidence="1">
    <location>
        <begin position="39"/>
        <end position="53"/>
    </location>
</feature>
<reference evidence="2" key="1">
    <citation type="journal article" date="2012" name="Nat. Biotechnol.">
        <title>Draft genome sequence of pigeonpea (Cajanus cajan), an orphan legume crop of resource-poor farmers.</title>
        <authorList>
            <person name="Varshney R.K."/>
            <person name="Chen W."/>
            <person name="Li Y."/>
            <person name="Bharti A.K."/>
            <person name="Saxena R.K."/>
            <person name="Schlueter J.A."/>
            <person name="Donoghue M.T."/>
            <person name="Azam S."/>
            <person name="Fan G."/>
            <person name="Whaley A.M."/>
            <person name="Farmer A.D."/>
            <person name="Sheridan J."/>
            <person name="Iwata A."/>
            <person name="Tuteja R."/>
            <person name="Penmetsa R.V."/>
            <person name="Wu W."/>
            <person name="Upadhyaya H.D."/>
            <person name="Yang S.P."/>
            <person name="Shah T."/>
            <person name="Saxena K.B."/>
            <person name="Michael T."/>
            <person name="McCombie W.R."/>
            <person name="Yang B."/>
            <person name="Zhang G."/>
            <person name="Yang H."/>
            <person name="Wang J."/>
            <person name="Spillane C."/>
            <person name="Cook D.R."/>
            <person name="May G.D."/>
            <person name="Xu X."/>
            <person name="Jackson S.A."/>
        </authorList>
    </citation>
    <scope>NUCLEOTIDE SEQUENCE [LARGE SCALE GENOMIC DNA]</scope>
</reference>
<feature type="compositionally biased region" description="Polar residues" evidence="1">
    <location>
        <begin position="346"/>
        <end position="357"/>
    </location>
</feature>
<dbReference type="PANTHER" id="PTHR33144">
    <property type="entry name" value="OS10G0409366 PROTEIN-RELATED"/>
    <property type="match status" value="1"/>
</dbReference>
<dbReference type="Pfam" id="PF03004">
    <property type="entry name" value="Transposase_24"/>
    <property type="match status" value="1"/>
</dbReference>
<evidence type="ECO:0000256" key="1">
    <source>
        <dbReference type="SAM" id="MobiDB-lite"/>
    </source>
</evidence>
<sequence length="357" mass="39274">MPKVKRFQNPLKSAPQPQRDINPVTQAQAHSSPTINLREPSPSVEVPSNVSPPIDSSPTNEVSQEETPQEEFPQQAPTSRRTDRESSQHWNVDAIDSEGVIKKIKIKVREVNNLPSGERIVVEFDDQGQAFGQAQGLLAGFCGILATDCNLFPINFERWSGKTGMPKCYFDDCYLTILKFLETGQNPSHGKLFIETHKRKDGSYVNDATKTIGEQIEVGLTQSTTDESEISPNDVVGRVFGPEHSRRVRCMGMGAAPTNTFRNTRLRISDLSLSSSNIASSSSCSNQCKQKFNLLESQLQGTLNALKAYTIMKEGKIPDELASFFHSQPSDVGSEPESPLDARGSSRGSNLNSQSNI</sequence>
<dbReference type="PANTHER" id="PTHR33144:SF45">
    <property type="entry name" value="TRANSPOSASE TNP1_EN_SPM-LIKE DOMAIN-CONTAINING PROTEIN"/>
    <property type="match status" value="1"/>
</dbReference>
<organism evidence="2 3">
    <name type="scientific">Cajanus cajan</name>
    <name type="common">Pigeon pea</name>
    <name type="synonym">Cajanus indicus</name>
    <dbReference type="NCBI Taxonomy" id="3821"/>
    <lineage>
        <taxon>Eukaryota</taxon>
        <taxon>Viridiplantae</taxon>
        <taxon>Streptophyta</taxon>
        <taxon>Embryophyta</taxon>
        <taxon>Tracheophyta</taxon>
        <taxon>Spermatophyta</taxon>
        <taxon>Magnoliopsida</taxon>
        <taxon>eudicotyledons</taxon>
        <taxon>Gunneridae</taxon>
        <taxon>Pentapetalae</taxon>
        <taxon>rosids</taxon>
        <taxon>fabids</taxon>
        <taxon>Fabales</taxon>
        <taxon>Fabaceae</taxon>
        <taxon>Papilionoideae</taxon>
        <taxon>50 kb inversion clade</taxon>
        <taxon>NPAAA clade</taxon>
        <taxon>indigoferoid/millettioid clade</taxon>
        <taxon>Phaseoleae</taxon>
        <taxon>Cajanus</taxon>
    </lineage>
</organism>
<dbReference type="EMBL" id="AGCT01053150">
    <property type="protein sequence ID" value="KYP78506.1"/>
    <property type="molecule type" value="Genomic_DNA"/>
</dbReference>
<name>A0A151UGS0_CAJCA</name>
<accession>A0A151UGS0</accession>
<protein>
    <submittedName>
        <fullName evidence="2">Uncharacterized protein</fullName>
    </submittedName>
</protein>
<evidence type="ECO:0000313" key="3">
    <source>
        <dbReference type="Proteomes" id="UP000075243"/>
    </source>
</evidence>
<feature type="compositionally biased region" description="Polar residues" evidence="1">
    <location>
        <begin position="23"/>
        <end position="35"/>
    </location>
</feature>
<feature type="region of interest" description="Disordered" evidence="1">
    <location>
        <begin position="325"/>
        <end position="357"/>
    </location>
</feature>
<comment type="caution">
    <text evidence="2">The sequence shown here is derived from an EMBL/GenBank/DDBJ whole genome shotgun (WGS) entry which is preliminary data.</text>
</comment>
<dbReference type="STRING" id="3821.A0A151UGS0"/>
<dbReference type="OMA" id="LKAYTIM"/>
<gene>
    <name evidence="2" type="ORF">KK1_048451</name>
</gene>
<proteinExistence type="predicted"/>
<dbReference type="InterPro" id="IPR004252">
    <property type="entry name" value="Probable_transposase_24"/>
</dbReference>
<dbReference type="AlphaFoldDB" id="A0A151UGS0"/>
<evidence type="ECO:0000313" key="2">
    <source>
        <dbReference type="EMBL" id="KYP78506.1"/>
    </source>
</evidence>
<dbReference type="Gramene" id="C.cajan_48344.t">
    <property type="protein sequence ID" value="C.cajan_48344.t"/>
    <property type="gene ID" value="C.cajan_48344"/>
</dbReference>
<keyword evidence="3" id="KW-1185">Reference proteome</keyword>
<feature type="region of interest" description="Disordered" evidence="1">
    <location>
        <begin position="1"/>
        <end position="91"/>
    </location>
</feature>
<dbReference type="Proteomes" id="UP000075243">
    <property type="component" value="Unassembled WGS sequence"/>
</dbReference>